<accession>A0A060SWY9</accession>
<dbReference type="Pfam" id="PF00122">
    <property type="entry name" value="E1-E2_ATPase"/>
    <property type="match status" value="1"/>
</dbReference>
<dbReference type="InterPro" id="IPR001757">
    <property type="entry name" value="P_typ_ATPase"/>
</dbReference>
<evidence type="ECO:0000256" key="15">
    <source>
        <dbReference type="SAM" id="MobiDB-lite"/>
    </source>
</evidence>
<dbReference type="PRINTS" id="PR00119">
    <property type="entry name" value="CATATPASE"/>
</dbReference>
<dbReference type="SUPFAM" id="SSF56784">
    <property type="entry name" value="HAD-like"/>
    <property type="match status" value="1"/>
</dbReference>
<dbReference type="InterPro" id="IPR004014">
    <property type="entry name" value="ATPase_P-typ_cation-transptr_N"/>
</dbReference>
<feature type="compositionally biased region" description="Low complexity" evidence="15">
    <location>
        <begin position="23"/>
        <end position="33"/>
    </location>
</feature>
<dbReference type="GO" id="GO:0005737">
    <property type="term" value="C:cytoplasm"/>
    <property type="evidence" value="ECO:0007669"/>
    <property type="project" value="UniProtKB-ARBA"/>
</dbReference>
<evidence type="ECO:0000256" key="4">
    <source>
        <dbReference type="ARBA" id="ARBA00022568"/>
    </source>
</evidence>
<keyword evidence="4" id="KW-0109">Calcium transport</keyword>
<keyword evidence="12 16" id="KW-0472">Membrane</keyword>
<dbReference type="SMART" id="SM00831">
    <property type="entry name" value="Cation_ATPase_N"/>
    <property type="match status" value="1"/>
</dbReference>
<dbReference type="InterPro" id="IPR059000">
    <property type="entry name" value="ATPase_P-type_domA"/>
</dbReference>
<dbReference type="PRINTS" id="PR00121">
    <property type="entry name" value="NAKATPASE"/>
</dbReference>
<dbReference type="InterPro" id="IPR023298">
    <property type="entry name" value="ATPase_P-typ_TM_dom_sf"/>
</dbReference>
<dbReference type="Pfam" id="PF13246">
    <property type="entry name" value="Cation_ATPase"/>
    <property type="match status" value="1"/>
</dbReference>
<dbReference type="Gene3D" id="2.70.150.10">
    <property type="entry name" value="Calcium-transporting ATPase, cytoplasmic transduction domain A"/>
    <property type="match status" value="1"/>
</dbReference>
<dbReference type="InterPro" id="IPR023299">
    <property type="entry name" value="ATPase_P-typ_cyto_dom_N"/>
</dbReference>
<evidence type="ECO:0000256" key="5">
    <source>
        <dbReference type="ARBA" id="ARBA00022692"/>
    </source>
</evidence>
<dbReference type="GO" id="GO:0012505">
    <property type="term" value="C:endomembrane system"/>
    <property type="evidence" value="ECO:0007669"/>
    <property type="project" value="UniProtKB-SubCell"/>
</dbReference>
<dbReference type="STRING" id="5643.A0A060SWY9"/>
<dbReference type="GO" id="GO:0016887">
    <property type="term" value="F:ATP hydrolysis activity"/>
    <property type="evidence" value="ECO:0007669"/>
    <property type="project" value="InterPro"/>
</dbReference>
<feature type="transmembrane region" description="Helical" evidence="16">
    <location>
        <begin position="985"/>
        <end position="1007"/>
    </location>
</feature>
<evidence type="ECO:0000313" key="19">
    <source>
        <dbReference type="Proteomes" id="UP000029665"/>
    </source>
</evidence>
<dbReference type="AlphaFoldDB" id="A0A060SWY9"/>
<evidence type="ECO:0000313" key="18">
    <source>
        <dbReference type="EMBL" id="CDO76739.1"/>
    </source>
</evidence>
<reference evidence="18" key="1">
    <citation type="submission" date="2014-01" db="EMBL/GenBank/DDBJ databases">
        <title>The genome of the white-rot fungus Pycnoporus cinnabarinus: a basidiomycete model with a versatile arsenal for lignocellulosic biomass breakdown.</title>
        <authorList>
            <person name="Levasseur A."/>
            <person name="Lomascolo A."/>
            <person name="Ruiz-Duenas F.J."/>
            <person name="Uzan E."/>
            <person name="Piumi F."/>
            <person name="Kues U."/>
            <person name="Ram A.F.J."/>
            <person name="Murat C."/>
            <person name="Haon M."/>
            <person name="Benoit I."/>
            <person name="Arfi Y."/>
            <person name="Chevret D."/>
            <person name="Drula E."/>
            <person name="Kwon M.J."/>
            <person name="Gouret P."/>
            <person name="Lesage-Meessen L."/>
            <person name="Lombard V."/>
            <person name="Mariette J."/>
            <person name="Noirot C."/>
            <person name="Park J."/>
            <person name="Patyshakuliyeva A."/>
            <person name="Wieneger R.A.B."/>
            <person name="Wosten H.A.B."/>
            <person name="Martin F."/>
            <person name="Coutinho P.M."/>
            <person name="de Vries R."/>
            <person name="Martinez A.T."/>
            <person name="Klopp C."/>
            <person name="Pontarotti P."/>
            <person name="Henrissat B."/>
            <person name="Record E."/>
        </authorList>
    </citation>
    <scope>NUCLEOTIDE SEQUENCE [LARGE SCALE GENOMIC DNA]</scope>
    <source>
        <strain evidence="18">BRFM137</strain>
    </source>
</reference>
<dbReference type="HOGENOM" id="CLU_002360_3_1_1"/>
<dbReference type="Pfam" id="PF00690">
    <property type="entry name" value="Cation_ATPase_N"/>
    <property type="match status" value="1"/>
</dbReference>
<name>A0A060SWY9_PYCCI</name>
<feature type="domain" description="Cation-transporting P-type ATPase N-terminal" evidence="17">
    <location>
        <begin position="159"/>
        <end position="234"/>
    </location>
</feature>
<comment type="subcellular location">
    <subcellularLocation>
        <location evidence="1">Endomembrane system</location>
        <topology evidence="1">Multi-pass membrane protein</topology>
    </subcellularLocation>
</comment>
<evidence type="ECO:0000256" key="6">
    <source>
        <dbReference type="ARBA" id="ARBA00022741"/>
    </source>
</evidence>
<dbReference type="EC" id="7.2.2.10" evidence="2"/>
<dbReference type="Gene3D" id="3.40.1110.10">
    <property type="entry name" value="Calcium-transporting ATPase, cytoplasmic domain N"/>
    <property type="match status" value="1"/>
</dbReference>
<keyword evidence="5 16" id="KW-0812">Transmembrane</keyword>
<dbReference type="OrthoDB" id="3352408at2759"/>
<dbReference type="SUPFAM" id="SSF81653">
    <property type="entry name" value="Calcium ATPase, transduction domain A"/>
    <property type="match status" value="1"/>
</dbReference>
<organism evidence="18 19">
    <name type="scientific">Pycnoporus cinnabarinus</name>
    <name type="common">Cinnabar-red polypore</name>
    <name type="synonym">Trametes cinnabarina</name>
    <dbReference type="NCBI Taxonomy" id="5643"/>
    <lineage>
        <taxon>Eukaryota</taxon>
        <taxon>Fungi</taxon>
        <taxon>Dikarya</taxon>
        <taxon>Basidiomycota</taxon>
        <taxon>Agaricomycotina</taxon>
        <taxon>Agaricomycetes</taxon>
        <taxon>Polyporales</taxon>
        <taxon>Polyporaceae</taxon>
        <taxon>Trametes</taxon>
    </lineage>
</organism>
<dbReference type="FunFam" id="3.40.50.1000:FF:000001">
    <property type="entry name" value="Phospholipid-transporting ATPase IC"/>
    <property type="match status" value="1"/>
</dbReference>
<gene>
    <name evidence="18" type="ORF">BN946_scf184813.g9</name>
</gene>
<evidence type="ECO:0000256" key="2">
    <source>
        <dbReference type="ARBA" id="ARBA00012790"/>
    </source>
</evidence>
<dbReference type="EMBL" id="CCBP010000408">
    <property type="protein sequence ID" value="CDO76739.1"/>
    <property type="molecule type" value="Genomic_DNA"/>
</dbReference>
<feature type="transmembrane region" description="Helical" evidence="16">
    <location>
        <begin position="420"/>
        <end position="438"/>
    </location>
</feature>
<evidence type="ECO:0000256" key="12">
    <source>
        <dbReference type="ARBA" id="ARBA00023136"/>
    </source>
</evidence>
<dbReference type="SUPFAM" id="SSF81665">
    <property type="entry name" value="Calcium ATPase, transmembrane domain M"/>
    <property type="match status" value="1"/>
</dbReference>
<protein>
    <recommendedName>
        <fullName evidence="14">Calcium-transporting ATPase 1</fullName>
        <ecNumber evidence="2">7.2.2.10</ecNumber>
    </recommendedName>
</protein>
<dbReference type="InterPro" id="IPR006068">
    <property type="entry name" value="ATPase_P-typ_cation-transptr_C"/>
</dbReference>
<feature type="transmembrane region" description="Helical" evidence="16">
    <location>
        <begin position="912"/>
        <end position="935"/>
    </location>
</feature>
<dbReference type="Gene3D" id="3.40.50.1000">
    <property type="entry name" value="HAD superfamily/HAD-like"/>
    <property type="match status" value="2"/>
</dbReference>
<evidence type="ECO:0000256" key="7">
    <source>
        <dbReference type="ARBA" id="ARBA00022837"/>
    </source>
</evidence>
<dbReference type="PANTHER" id="PTHR42861">
    <property type="entry name" value="CALCIUM-TRANSPORTING ATPASE"/>
    <property type="match status" value="1"/>
</dbReference>
<dbReference type="GO" id="GO:0016020">
    <property type="term" value="C:membrane"/>
    <property type="evidence" value="ECO:0007669"/>
    <property type="project" value="InterPro"/>
</dbReference>
<evidence type="ECO:0000256" key="9">
    <source>
        <dbReference type="ARBA" id="ARBA00022967"/>
    </source>
</evidence>
<dbReference type="InterPro" id="IPR008250">
    <property type="entry name" value="ATPase_P-typ_transduc_dom_A_sf"/>
</dbReference>
<dbReference type="InterPro" id="IPR018303">
    <property type="entry name" value="ATPase_P-typ_P_site"/>
</dbReference>
<evidence type="ECO:0000259" key="17">
    <source>
        <dbReference type="SMART" id="SM00831"/>
    </source>
</evidence>
<keyword evidence="19" id="KW-1185">Reference proteome</keyword>
<keyword evidence="7" id="KW-0106">Calcium</keyword>
<evidence type="ECO:0000256" key="10">
    <source>
        <dbReference type="ARBA" id="ARBA00022989"/>
    </source>
</evidence>
<proteinExistence type="predicted"/>
<evidence type="ECO:0000256" key="3">
    <source>
        <dbReference type="ARBA" id="ARBA00022448"/>
    </source>
</evidence>
<dbReference type="Pfam" id="PF00689">
    <property type="entry name" value="Cation_ATPase_C"/>
    <property type="match status" value="1"/>
</dbReference>
<dbReference type="GO" id="GO:0005524">
    <property type="term" value="F:ATP binding"/>
    <property type="evidence" value="ECO:0007669"/>
    <property type="project" value="UniProtKB-KW"/>
</dbReference>
<dbReference type="InterPro" id="IPR023214">
    <property type="entry name" value="HAD_sf"/>
</dbReference>
<dbReference type="PROSITE" id="PS00154">
    <property type="entry name" value="ATPASE_E1_E2"/>
    <property type="match status" value="1"/>
</dbReference>
<feature type="transmembrane region" description="Helical" evidence="16">
    <location>
        <begin position="450"/>
        <end position="474"/>
    </location>
</feature>
<dbReference type="Proteomes" id="UP000029665">
    <property type="component" value="Unassembled WGS sequence"/>
</dbReference>
<keyword evidence="9" id="KW-1278">Translocase</keyword>
<feature type="region of interest" description="Disordered" evidence="15">
    <location>
        <begin position="1"/>
        <end position="36"/>
    </location>
</feature>
<dbReference type="SUPFAM" id="SSF81660">
    <property type="entry name" value="Metal cation-transporting ATPase, ATP-binding domain N"/>
    <property type="match status" value="1"/>
</dbReference>
<comment type="catalytic activity">
    <reaction evidence="13">
        <text>Ca(2+)(in) + ATP + H2O = Ca(2+)(out) + ADP + phosphate + H(+)</text>
        <dbReference type="Rhea" id="RHEA:18105"/>
        <dbReference type="ChEBI" id="CHEBI:15377"/>
        <dbReference type="ChEBI" id="CHEBI:15378"/>
        <dbReference type="ChEBI" id="CHEBI:29108"/>
        <dbReference type="ChEBI" id="CHEBI:30616"/>
        <dbReference type="ChEBI" id="CHEBI:43474"/>
        <dbReference type="ChEBI" id="CHEBI:456216"/>
        <dbReference type="EC" id="7.2.2.10"/>
    </reaction>
</comment>
<keyword evidence="10 16" id="KW-1133">Transmembrane helix</keyword>
<keyword evidence="8" id="KW-0067">ATP-binding</keyword>
<evidence type="ECO:0000256" key="16">
    <source>
        <dbReference type="SAM" id="Phobius"/>
    </source>
</evidence>
<keyword evidence="11" id="KW-0406">Ion transport</keyword>
<evidence type="ECO:0000256" key="8">
    <source>
        <dbReference type="ARBA" id="ARBA00022840"/>
    </source>
</evidence>
<evidence type="ECO:0000256" key="13">
    <source>
        <dbReference type="ARBA" id="ARBA00048694"/>
    </source>
</evidence>
<dbReference type="InterPro" id="IPR036412">
    <property type="entry name" value="HAD-like_sf"/>
</dbReference>
<dbReference type="Gene3D" id="1.20.1110.10">
    <property type="entry name" value="Calcium-transporting ATPase, transmembrane domain"/>
    <property type="match status" value="2"/>
</dbReference>
<evidence type="ECO:0000256" key="11">
    <source>
        <dbReference type="ARBA" id="ARBA00023065"/>
    </source>
</evidence>
<evidence type="ECO:0000256" key="14">
    <source>
        <dbReference type="ARBA" id="ARBA00067949"/>
    </source>
</evidence>
<dbReference type="Pfam" id="PF00702">
    <property type="entry name" value="Hydrolase"/>
    <property type="match status" value="1"/>
</dbReference>
<sequence length="1122" mass="120081">MALERKRSPSPLPGHNGQPVPTASSSSASARARYNMNPRSATYATYRSESPPASAYFSHFSGDHHDEPQPTIPDANAHFAYSTTLRRHTLEGPLGLPHSSTGVPSLDELRTVVQTEGARGLWEQTVGRLVASFSQREQYEQLPTHTDGGATQKESASAKFAHCSVQDTLAYFGTSATEGLSSRRVQELLATHGYNEFTVSTPEPLLMKFAKTIYENPLILLLCGSAIVSAVMGNIDDSVSITVAVLIVLTVGFVQEQRSEKSLEALNKLVPHHCHLIRDGKPLHLLANELVPGDIVTFTTGDRIPADVRLISAVDLEIDESSLTGETTTRRKDTEPCAFVNGANGHLNANGYVVPGEPVALAERSCIAYMGTLVRNGRGAGVVIATGTQTEFGMIFSMMQEVEEKRTPLQLSMDELAKQLSIISFGIIGIICIIGVIQKRSWLDMFTIGVSLAVAAIPEGLPIVTTVTLALGVLRMSKRKAIVKKLHSVEALGSVSVICSDKTGTLTKNEQTVTEVYCVDETVALDPTAPVAPNIHINPSLRKTLAIGSICNNALRNEEGAYVGQSTDVALLNVLPLFGMTDQRQDFTRHSELPFSSERKYMAVSGVHSSQSNGLVNGAPREMYYIKGSIDAILERCKFYYVSDDSTSALDTNTRKIILSKAQSTASRGLRVIALAYGYGPVENTPAPSAPASVAASRAGTPSAGFGLDKEKTNLVFVGFQAMLDPPSGPAGRRVGSFGRSGRAGRLVDGKGTGTGFADAISLLQSGGVQVVMITGDAEETALSIARALGLRVGAHAGSGSGCLTGQAIDRMSKQQLREAVGGVSVFARTTPKHKMAIVEAFQSRGAVVAMTGDGVNDAPALKMADIGVSMGKSGTDVAKEAADVILVDDNFTTILPAVEEGKSIFHNIQNFLSFQLSTACAALTLITLSTFFGLSNPLNAMQILFINILMDGPPSQSLGVDPVDPQVMRRPPRKKDAPIISTRLIYRVLFSASIIVVGTLFVYIYALADEQGMTRREQTMTFTCFVFLDLVSAVQNRGLGCGLTQNRMLVSTVSTSFLVQLALIYVPFLQSVFQTEALDLSDLFTLLALGGLSAALHEARRRYERELNAAMTFSSSVEELA</sequence>
<dbReference type="OMA" id="KMHACET"/>
<comment type="caution">
    <text evidence="18">The sequence shown here is derived from an EMBL/GenBank/DDBJ whole genome shotgun (WGS) entry which is preliminary data.</text>
</comment>
<keyword evidence="3" id="KW-0813">Transport</keyword>
<keyword evidence="6" id="KW-0547">Nucleotide-binding</keyword>
<dbReference type="NCBIfam" id="TIGR01494">
    <property type="entry name" value="ATPase_P-type"/>
    <property type="match status" value="2"/>
</dbReference>
<evidence type="ECO:0000256" key="1">
    <source>
        <dbReference type="ARBA" id="ARBA00004127"/>
    </source>
</evidence>
<dbReference type="GO" id="GO:0005388">
    <property type="term" value="F:P-type calcium transporter activity"/>
    <property type="evidence" value="ECO:0007669"/>
    <property type="project" value="UniProtKB-EC"/>
</dbReference>
<dbReference type="FunFam" id="2.70.150.10:FF:000008">
    <property type="entry name" value="Calcium-transporting ATPase"/>
    <property type="match status" value="1"/>
</dbReference>